<keyword evidence="3" id="KW-0238">DNA-binding</keyword>
<dbReference type="InterPro" id="IPR039425">
    <property type="entry name" value="RNA_pol_sigma-70-like"/>
</dbReference>
<evidence type="ECO:0000256" key="2">
    <source>
        <dbReference type="ARBA" id="ARBA00023082"/>
    </source>
</evidence>
<dbReference type="KEGG" id="kbs:EPA93_03140"/>
<dbReference type="Pfam" id="PF04542">
    <property type="entry name" value="Sigma70_r2"/>
    <property type="match status" value="1"/>
</dbReference>
<name>A0A4P6JJE3_KTERU</name>
<dbReference type="GO" id="GO:0016987">
    <property type="term" value="F:sigma factor activity"/>
    <property type="evidence" value="ECO:0007669"/>
    <property type="project" value="UniProtKB-KW"/>
</dbReference>
<evidence type="ECO:0000259" key="5">
    <source>
        <dbReference type="Pfam" id="PF04542"/>
    </source>
</evidence>
<feature type="domain" description="RNA polymerase sigma-70 region 2" evidence="5">
    <location>
        <begin position="22"/>
        <end position="89"/>
    </location>
</feature>
<dbReference type="EMBL" id="CP035758">
    <property type="protein sequence ID" value="QBD75042.1"/>
    <property type="molecule type" value="Genomic_DNA"/>
</dbReference>
<accession>A0A4P6JJE3</accession>
<organism evidence="6 7">
    <name type="scientific">Ktedonosporobacter rubrisoli</name>
    <dbReference type="NCBI Taxonomy" id="2509675"/>
    <lineage>
        <taxon>Bacteria</taxon>
        <taxon>Bacillati</taxon>
        <taxon>Chloroflexota</taxon>
        <taxon>Ktedonobacteria</taxon>
        <taxon>Ktedonobacterales</taxon>
        <taxon>Ktedonosporobacteraceae</taxon>
        <taxon>Ktedonosporobacter</taxon>
    </lineage>
</organism>
<dbReference type="Proteomes" id="UP000290365">
    <property type="component" value="Chromosome"/>
</dbReference>
<evidence type="ECO:0000256" key="3">
    <source>
        <dbReference type="ARBA" id="ARBA00023125"/>
    </source>
</evidence>
<dbReference type="PANTHER" id="PTHR43133:SF8">
    <property type="entry name" value="RNA POLYMERASE SIGMA FACTOR HI_1459-RELATED"/>
    <property type="match status" value="1"/>
</dbReference>
<evidence type="ECO:0000313" key="7">
    <source>
        <dbReference type="Proteomes" id="UP000290365"/>
    </source>
</evidence>
<dbReference type="InterPro" id="IPR013325">
    <property type="entry name" value="RNA_pol_sigma_r2"/>
</dbReference>
<keyword evidence="1" id="KW-0805">Transcription regulation</keyword>
<dbReference type="GO" id="GO:0006352">
    <property type="term" value="P:DNA-templated transcription initiation"/>
    <property type="evidence" value="ECO:0007669"/>
    <property type="project" value="InterPro"/>
</dbReference>
<dbReference type="Gene3D" id="1.10.1740.10">
    <property type="match status" value="1"/>
</dbReference>
<dbReference type="InterPro" id="IPR007627">
    <property type="entry name" value="RNA_pol_sigma70_r2"/>
</dbReference>
<keyword evidence="4" id="KW-0804">Transcription</keyword>
<keyword evidence="2" id="KW-0731">Sigma factor</keyword>
<sequence>MENAMQQITSNDVSNNSLVALLFHQHAQAILIYLHRYISSKEDADDILVEVFLAALENRTLLTLSDDQQRSWLKKVAHNKAIDYRRSAAFRLKAPLIRLPICFQTMSAMLLNRLSCGMKMRLNFAKG</sequence>
<evidence type="ECO:0000313" key="6">
    <source>
        <dbReference type="EMBL" id="QBD75042.1"/>
    </source>
</evidence>
<dbReference type="GO" id="GO:0003677">
    <property type="term" value="F:DNA binding"/>
    <property type="evidence" value="ECO:0007669"/>
    <property type="project" value="UniProtKB-KW"/>
</dbReference>
<gene>
    <name evidence="6" type="ORF">EPA93_03140</name>
</gene>
<proteinExistence type="predicted"/>
<reference evidence="6 7" key="1">
    <citation type="submission" date="2019-01" db="EMBL/GenBank/DDBJ databases">
        <title>Ktedonosporobacter rubrisoli SCAWS-G2.</title>
        <authorList>
            <person name="Huang Y."/>
            <person name="Yan B."/>
        </authorList>
    </citation>
    <scope>NUCLEOTIDE SEQUENCE [LARGE SCALE GENOMIC DNA]</scope>
    <source>
        <strain evidence="6 7">SCAWS-G2</strain>
    </source>
</reference>
<dbReference type="OrthoDB" id="9784272at2"/>
<dbReference type="AlphaFoldDB" id="A0A4P6JJE3"/>
<evidence type="ECO:0000256" key="1">
    <source>
        <dbReference type="ARBA" id="ARBA00023015"/>
    </source>
</evidence>
<protein>
    <recommendedName>
        <fullName evidence="5">RNA polymerase sigma-70 region 2 domain-containing protein</fullName>
    </recommendedName>
</protein>
<keyword evidence="7" id="KW-1185">Reference proteome</keyword>
<evidence type="ECO:0000256" key="4">
    <source>
        <dbReference type="ARBA" id="ARBA00023163"/>
    </source>
</evidence>
<dbReference type="PANTHER" id="PTHR43133">
    <property type="entry name" value="RNA POLYMERASE ECF-TYPE SIGMA FACTO"/>
    <property type="match status" value="1"/>
</dbReference>
<dbReference type="SUPFAM" id="SSF88946">
    <property type="entry name" value="Sigma2 domain of RNA polymerase sigma factors"/>
    <property type="match status" value="1"/>
</dbReference>